<proteinExistence type="predicted"/>
<dbReference type="EMBL" id="CAIF01000130">
    <property type="protein sequence ID" value="CCH44506.1"/>
    <property type="molecule type" value="Genomic_DNA"/>
</dbReference>
<evidence type="ECO:0000313" key="1">
    <source>
        <dbReference type="EMBL" id="CCH44506.1"/>
    </source>
</evidence>
<gene>
    <name evidence="1" type="ORF">BN7_4070</name>
</gene>
<dbReference type="HOGENOM" id="CLU_506420_0_0_1"/>
<organism evidence="1 2">
    <name type="scientific">Wickerhamomyces ciferrii (strain ATCC 14091 / BCRC 22168 / CBS 111 / JCM 3599 / NBRC 0793 / NRRL Y-1031 F-60-10)</name>
    <name type="common">Yeast</name>
    <name type="synonym">Pichia ciferrii</name>
    <dbReference type="NCBI Taxonomy" id="1206466"/>
    <lineage>
        <taxon>Eukaryota</taxon>
        <taxon>Fungi</taxon>
        <taxon>Dikarya</taxon>
        <taxon>Ascomycota</taxon>
        <taxon>Saccharomycotina</taxon>
        <taxon>Saccharomycetes</taxon>
        <taxon>Phaffomycetales</taxon>
        <taxon>Wickerhamomycetaceae</taxon>
        <taxon>Wickerhamomyces</taxon>
    </lineage>
</organism>
<accession>K0KND9</accession>
<dbReference type="Proteomes" id="UP000009328">
    <property type="component" value="Unassembled WGS sequence"/>
</dbReference>
<protein>
    <submittedName>
        <fullName evidence="1">Mitochondrial distribution and morphology protein 30</fullName>
    </submittedName>
</protein>
<sequence>MASINQNYHFPLEVWENIVSKLGKISKSQQEVDETIFNLGKVNKEFRDLFTGDDFWYGLIKSRYFQNLSDPFLNVSSEISKLGNLYEYSMKRYQIDKEIRFRFNTLDSSPQIVPNEYLNDHPDLKFDKLERTLFYKFYLSNILKYKDLSIEIIEEMIPKLKEKDIFNEANWLLSTVRRIRVYDGIFQAQRDQNKKNKIRFFKDAEGALFDLSHIDPCFEKLKSVRRAKLQQIYKKVNVNPVLDTRDIIGTILIIKDAVKDSLYFEDLHGIGNIESVSLLRVYACESSGFHIVQLAIIQKIAREFGIRTIIPNSKSVLIINDPKYVGDKPYLKIHLTHMTQLMEPPLQNSIIIRPGDDNYDKSELVPKRSDKEFYDFLIGKVDSLPPLIQLRRLNLAIFNDTDANESKKSTVYPISGDCLDKNLFLSITRFCLSFDLKMKNKDTSQNQVLEFVNKMSFGKSEDDIHYDMNYLMELLQMNGKFELPIDYSMLKVNPKTNRFTIESIKEFRKKCDEIKNAYYEKKDKGTFKEGRIVIELDI</sequence>
<evidence type="ECO:0000313" key="2">
    <source>
        <dbReference type="Proteomes" id="UP000009328"/>
    </source>
</evidence>
<reference evidence="1 2" key="1">
    <citation type="journal article" date="2012" name="Eukaryot. Cell">
        <title>Draft genome sequence of Wickerhamomyces ciferrii NRRL Y-1031 F-60-10.</title>
        <authorList>
            <person name="Schneider J."/>
            <person name="Andrea H."/>
            <person name="Blom J."/>
            <person name="Jaenicke S."/>
            <person name="Ruckert C."/>
            <person name="Schorsch C."/>
            <person name="Szczepanowski R."/>
            <person name="Farwick M."/>
            <person name="Goesmann A."/>
            <person name="Puhler A."/>
            <person name="Schaffer S."/>
            <person name="Tauch A."/>
            <person name="Kohler T."/>
            <person name="Brinkrolf K."/>
        </authorList>
    </citation>
    <scope>NUCLEOTIDE SEQUENCE [LARGE SCALE GENOMIC DNA]</scope>
    <source>
        <strain evidence="2">ATCC 14091 / BCRC 22168 / CBS 111 / JCM 3599 / NBRC 0793 / NRRL Y-1031 F-60-10</strain>
    </source>
</reference>
<dbReference type="InParanoid" id="K0KND9"/>
<name>K0KND9_WICCF</name>
<comment type="caution">
    <text evidence="1">The sequence shown here is derived from an EMBL/GenBank/DDBJ whole genome shotgun (WGS) entry which is preliminary data.</text>
</comment>
<dbReference type="AlphaFoldDB" id="K0KND9"/>
<keyword evidence="2" id="KW-1185">Reference proteome</keyword>